<name>A0ABN0MZ29_9CHLA</name>
<evidence type="ECO:0000313" key="2">
    <source>
        <dbReference type="Proteomes" id="UP000016064"/>
    </source>
</evidence>
<dbReference type="EMBL" id="APJW01000002">
    <property type="protein sequence ID" value="EQM62592.1"/>
    <property type="molecule type" value="Genomic_DNA"/>
</dbReference>
<dbReference type="Proteomes" id="UP000016064">
    <property type="component" value="Unassembled WGS sequence"/>
</dbReference>
<protein>
    <submittedName>
        <fullName evidence="1">Uncharacterized protein</fullName>
    </submittedName>
</protein>
<reference evidence="1 2" key="1">
    <citation type="submission" date="2013-07" db="EMBL/GenBank/DDBJ databases">
        <title>Isolation of a new Chlamydia species from the feral Sacred Ibis (Threskiornis aethiopicus): Chlamydia ibidis.</title>
        <authorList>
            <person name="Vorimore F."/>
            <person name="Hsia R.-C."/>
            <person name="Huot-Creasy H."/>
            <person name="Bastian S."/>
            <person name="Deruyter L."/>
            <person name="Passet A."/>
            <person name="Sachse K."/>
            <person name="Bavoil P."/>
            <person name="Myers G."/>
            <person name="Laroucau K."/>
        </authorList>
    </citation>
    <scope>NUCLEOTIDE SEQUENCE [LARGE SCALE GENOMIC DNA]</scope>
    <source>
        <strain evidence="1 2">10-1398/6</strain>
    </source>
</reference>
<comment type="caution">
    <text evidence="1">The sequence shown here is derived from an EMBL/GenBank/DDBJ whole genome shotgun (WGS) entry which is preliminary data.</text>
</comment>
<gene>
    <name evidence="1" type="ORF">H359_0735</name>
</gene>
<sequence length="388" mass="43196">MGSQLRLQESIDVFPSLNFDSQVKRFIDACRDKGSRSSILKYFRYHPLLKVHDIARAIYLLMALEEGQDLGLSFLDLDILPSGGVRLFNRGGFPWQGLPYPAEQAELALLLLKIAEFYEDSASFAVDIARFQQVLFNHESIVFPSLWTQECGRASKEKTGLCTTLLYQLDCQVDSEYQFSDNVLGLWVQRNRSFSAYVSGSGCKSGVGAYYLDDVGIVNYGPCYGDISDCSGFGICGSPKEFSLDSNGTVIFTSSTVLPCPRLTGFSYLQDAYLGAHVVHSVHVEESRCEVISLLEDPQGMTFSIFAKGQGCQVVNGPRLRSRSLDSYKGPINDILLQGERMSLRIIASSSKMEIFSLEGGTRFWGSNFLISFPYTNGEIRVLFEKNN</sequence>
<keyword evidence="2" id="KW-1185">Reference proteome</keyword>
<organism evidence="1 2">
    <name type="scientific">Chlamydia ibidis 10-1398/6</name>
    <dbReference type="NCBI Taxonomy" id="1046581"/>
    <lineage>
        <taxon>Bacteria</taxon>
        <taxon>Pseudomonadati</taxon>
        <taxon>Chlamydiota</taxon>
        <taxon>Chlamydiia</taxon>
        <taxon>Chlamydiales</taxon>
        <taxon>Chlamydiaceae</taxon>
        <taxon>Chlamydia/Chlamydophila group</taxon>
        <taxon>Chlamydia</taxon>
    </lineage>
</organism>
<accession>A0ABN0MZ29</accession>
<dbReference type="RefSeq" id="WP_020370286.1">
    <property type="nucleotide sequence ID" value="NZ_APJW01000002.1"/>
</dbReference>
<evidence type="ECO:0000313" key="1">
    <source>
        <dbReference type="EMBL" id="EQM62592.1"/>
    </source>
</evidence>
<proteinExistence type="predicted"/>